<dbReference type="STRING" id="1685010.A0O34_09470"/>
<evidence type="ECO:0000313" key="2">
    <source>
        <dbReference type="Proteomes" id="UP000077824"/>
    </source>
</evidence>
<accession>A0A172XUZ3</accession>
<keyword evidence="2" id="KW-1185">Reference proteome</keyword>
<name>A0A172XUZ3_9FLAO</name>
<dbReference type="Proteomes" id="UP000077824">
    <property type="component" value="Chromosome"/>
</dbReference>
<dbReference type="PANTHER" id="PTHR38567:SF1">
    <property type="entry name" value="DUF4291 DOMAIN-CONTAINING PROTEIN"/>
    <property type="match status" value="1"/>
</dbReference>
<dbReference type="RefSeq" id="WP_066754060.1">
    <property type="nucleotide sequence ID" value="NZ_CP015199.1"/>
</dbReference>
<gene>
    <name evidence="1" type="ORF">A0O34_09470</name>
</gene>
<dbReference type="KEGG" id="chh:A0O34_09470"/>
<dbReference type="AlphaFoldDB" id="A0A172XUZ3"/>
<dbReference type="EMBL" id="CP015199">
    <property type="protein sequence ID" value="ANF50736.1"/>
    <property type="molecule type" value="Genomic_DNA"/>
</dbReference>
<reference evidence="1 2" key="1">
    <citation type="submission" date="2016-04" db="EMBL/GenBank/DDBJ databases">
        <title>Complete Genome Sequence of Chryseobacterium sp. IHBB 10212.</title>
        <authorList>
            <person name="Pal M."/>
            <person name="Swarnkar M.K."/>
            <person name="Kaushal K."/>
            <person name="Chhibber S."/>
            <person name="Singh A.K."/>
            <person name="Gulati A."/>
        </authorList>
    </citation>
    <scope>NUCLEOTIDE SEQUENCE [LARGE SCALE GENOMIC DNA]</scope>
    <source>
        <strain evidence="1 2">IHBB 10212</strain>
    </source>
</reference>
<dbReference type="Pfam" id="PF14124">
    <property type="entry name" value="DUF4291"/>
    <property type="match status" value="1"/>
</dbReference>
<evidence type="ECO:0000313" key="1">
    <source>
        <dbReference type="EMBL" id="ANF50736.1"/>
    </source>
</evidence>
<proteinExistence type="predicted"/>
<organism evidence="1 2">
    <name type="scientific">Chryseobacterium glaciei</name>
    <dbReference type="NCBI Taxonomy" id="1685010"/>
    <lineage>
        <taxon>Bacteria</taxon>
        <taxon>Pseudomonadati</taxon>
        <taxon>Bacteroidota</taxon>
        <taxon>Flavobacteriia</taxon>
        <taxon>Flavobacteriales</taxon>
        <taxon>Weeksellaceae</taxon>
        <taxon>Chryseobacterium group</taxon>
        <taxon>Chryseobacterium</taxon>
    </lineage>
</organism>
<dbReference type="OrthoDB" id="65842at2"/>
<dbReference type="InterPro" id="IPR025633">
    <property type="entry name" value="DUF4291"/>
</dbReference>
<dbReference type="PANTHER" id="PTHR38567">
    <property type="entry name" value="DUF4291 DOMAIN-CONTAINING PROTEIN"/>
    <property type="match status" value="1"/>
</dbReference>
<evidence type="ECO:0008006" key="3">
    <source>
        <dbReference type="Google" id="ProtNLM"/>
    </source>
</evidence>
<sequence length="218" mass="26290">MKLKLKKYKEQIKDWPQKGYHIMAQYDDEKIIVYQSYKRNIGEFAVKNQYFGGEFSLERMTWIKPNFLWMMYRNGWGTKEGQEYVLAIHLKMSAFKRYLENAVYSSYNDRLEISREEWQDQVKESSVRLQWDPDHDPFGGKLERRAIQIGLRNEFTHSFAKEDIILIEDISDFVKEQNQCVLNDDLENLILPEEKPLLFDDEDLNKKLRLTKTKYHEN</sequence>
<protein>
    <recommendedName>
        <fullName evidence="3">DUF4291 domain-containing protein</fullName>
    </recommendedName>
</protein>